<reference evidence="2 3" key="1">
    <citation type="submission" date="2015-03" db="EMBL/GenBank/DDBJ databases">
        <title>RNA-seq based gene annotation and comparative genomics of four Zymoseptoria species reveal species-specific pathogenicity related genes and transposable element activity.</title>
        <authorList>
            <person name="Grandaubert J."/>
            <person name="Bhattacharyya A."/>
            <person name="Stukenbrock E.H."/>
        </authorList>
    </citation>
    <scope>NUCLEOTIDE SEQUENCE [LARGE SCALE GENOMIC DNA]</scope>
    <source>
        <strain evidence="2 3">Zb18110</strain>
    </source>
</reference>
<dbReference type="EMBL" id="LAFY01000270">
    <property type="protein sequence ID" value="KJY01843.1"/>
    <property type="molecule type" value="Genomic_DNA"/>
</dbReference>
<sequence length="270" mass="29441">MEQSTGDTTTPPESTSTVQSTSMSQPTTQSNPHMVDVVSVDTSGASTSATTDTVAANTIADDTSNNTSTQESIEDAHALLTRQLASVTKFYRDTGIAYHNLVPHLAHFPHIMTHLSFGVLHNLFTVPADESTPTSSTVFLLNLSYIATLLPRLGLIKPQEMPDPAAEEADIRAALYALDDSLEALRVVMLTAEVHMHLVELLSGVEPGFMVEETQGWTGDRNRWLEALHEMGEMWAFDGEEVEGQELEDSCESESEEEGDEDEDDAVVMV</sequence>
<dbReference type="Proteomes" id="UP000033647">
    <property type="component" value="Unassembled WGS sequence"/>
</dbReference>
<evidence type="ECO:0000256" key="1">
    <source>
        <dbReference type="SAM" id="MobiDB-lite"/>
    </source>
</evidence>
<feature type="region of interest" description="Disordered" evidence="1">
    <location>
        <begin position="1"/>
        <end position="32"/>
    </location>
</feature>
<name>A0A0F4GXS2_9PEZI</name>
<dbReference type="AlphaFoldDB" id="A0A0F4GXS2"/>
<proteinExistence type="predicted"/>
<evidence type="ECO:0000313" key="3">
    <source>
        <dbReference type="Proteomes" id="UP000033647"/>
    </source>
</evidence>
<feature type="region of interest" description="Disordered" evidence="1">
    <location>
        <begin position="242"/>
        <end position="270"/>
    </location>
</feature>
<keyword evidence="3" id="KW-1185">Reference proteome</keyword>
<feature type="compositionally biased region" description="Low complexity" evidence="1">
    <location>
        <begin position="14"/>
        <end position="32"/>
    </location>
</feature>
<accession>A0A0F4GXS2</accession>
<protein>
    <submittedName>
        <fullName evidence="2">Uncharacterized protein</fullName>
    </submittedName>
</protein>
<evidence type="ECO:0000313" key="2">
    <source>
        <dbReference type="EMBL" id="KJY01843.1"/>
    </source>
</evidence>
<gene>
    <name evidence="2" type="ORF">TI39_contig278g00057</name>
</gene>
<organism evidence="2 3">
    <name type="scientific">Zymoseptoria brevis</name>
    <dbReference type="NCBI Taxonomy" id="1047168"/>
    <lineage>
        <taxon>Eukaryota</taxon>
        <taxon>Fungi</taxon>
        <taxon>Dikarya</taxon>
        <taxon>Ascomycota</taxon>
        <taxon>Pezizomycotina</taxon>
        <taxon>Dothideomycetes</taxon>
        <taxon>Dothideomycetidae</taxon>
        <taxon>Mycosphaerellales</taxon>
        <taxon>Mycosphaerellaceae</taxon>
        <taxon>Zymoseptoria</taxon>
    </lineage>
</organism>
<comment type="caution">
    <text evidence="2">The sequence shown here is derived from an EMBL/GenBank/DDBJ whole genome shotgun (WGS) entry which is preliminary data.</text>
</comment>
<feature type="compositionally biased region" description="Polar residues" evidence="1">
    <location>
        <begin position="1"/>
        <end position="13"/>
    </location>
</feature>